<dbReference type="PANTHER" id="PTHR48111">
    <property type="entry name" value="REGULATOR OF RPOS"/>
    <property type="match status" value="1"/>
</dbReference>
<dbReference type="Gene3D" id="3.40.50.2300">
    <property type="match status" value="1"/>
</dbReference>
<dbReference type="RefSeq" id="WP_218132591.1">
    <property type="nucleotide sequence ID" value="NZ_FNRY01000001.1"/>
</dbReference>
<keyword evidence="2 7" id="KW-0597">Phosphoprotein</keyword>
<dbReference type="Pfam" id="PF00072">
    <property type="entry name" value="Response_reg"/>
    <property type="match status" value="1"/>
</dbReference>
<evidence type="ECO:0000256" key="2">
    <source>
        <dbReference type="ARBA" id="ARBA00022553"/>
    </source>
</evidence>
<dbReference type="Proteomes" id="UP000199183">
    <property type="component" value="Unassembled WGS sequence"/>
</dbReference>
<dbReference type="STRING" id="640635.SAMN04489806_0799"/>
<feature type="DNA-binding region" description="OmpR/PhoB-type" evidence="8">
    <location>
        <begin position="124"/>
        <end position="222"/>
    </location>
</feature>
<dbReference type="PANTHER" id="PTHR48111:SF22">
    <property type="entry name" value="REGULATOR OF RPOS"/>
    <property type="match status" value="1"/>
</dbReference>
<dbReference type="GO" id="GO:0000156">
    <property type="term" value="F:phosphorelay response regulator activity"/>
    <property type="evidence" value="ECO:0007669"/>
    <property type="project" value="TreeGrafter"/>
</dbReference>
<dbReference type="InterPro" id="IPR011006">
    <property type="entry name" value="CheY-like_superfamily"/>
</dbReference>
<name>A0A1H4JP99_9MICO</name>
<protein>
    <submittedName>
        <fullName evidence="11">Transcriptional regulatory protein, C terminal</fullName>
    </submittedName>
</protein>
<dbReference type="PROSITE" id="PS50110">
    <property type="entry name" value="RESPONSE_REGULATORY"/>
    <property type="match status" value="1"/>
</dbReference>
<dbReference type="InterPro" id="IPR036388">
    <property type="entry name" value="WH-like_DNA-bd_sf"/>
</dbReference>
<dbReference type="InterPro" id="IPR001789">
    <property type="entry name" value="Sig_transdc_resp-reg_receiver"/>
</dbReference>
<keyword evidence="12" id="KW-1185">Reference proteome</keyword>
<evidence type="ECO:0000313" key="12">
    <source>
        <dbReference type="Proteomes" id="UP000199183"/>
    </source>
</evidence>
<dbReference type="GO" id="GO:0000976">
    <property type="term" value="F:transcription cis-regulatory region binding"/>
    <property type="evidence" value="ECO:0007669"/>
    <property type="project" value="TreeGrafter"/>
</dbReference>
<keyword evidence="6" id="KW-0804">Transcription</keyword>
<evidence type="ECO:0000256" key="3">
    <source>
        <dbReference type="ARBA" id="ARBA00023012"/>
    </source>
</evidence>
<dbReference type="GO" id="GO:0032993">
    <property type="term" value="C:protein-DNA complex"/>
    <property type="evidence" value="ECO:0007669"/>
    <property type="project" value="TreeGrafter"/>
</dbReference>
<evidence type="ECO:0000259" key="9">
    <source>
        <dbReference type="PROSITE" id="PS50110"/>
    </source>
</evidence>
<dbReference type="EMBL" id="FNRY01000001">
    <property type="protein sequence ID" value="SEB48129.1"/>
    <property type="molecule type" value="Genomic_DNA"/>
</dbReference>
<evidence type="ECO:0000256" key="4">
    <source>
        <dbReference type="ARBA" id="ARBA00023015"/>
    </source>
</evidence>
<sequence>MRILAVDDEHEMTALLARGLASDGHHVIEAHDGIDALSIAHSDAVDVAIVDVMLPGMSGFELSRRLKGLNPAIAVILLTARNAIDDRVRGLDSGADDYMIKPFDFAELGARIRAVTRRDAPRETTRVAVGELTIDLVRHRVIFRDKDVPLSSTEFDVLHVLARRLGETVTRREVLDAVWQTDAHIDPNIVDQYVSYLRRKLDQLAAGVRIVTERGVGFRLIVDES</sequence>
<evidence type="ECO:0000256" key="5">
    <source>
        <dbReference type="ARBA" id="ARBA00023125"/>
    </source>
</evidence>
<dbReference type="InterPro" id="IPR001867">
    <property type="entry name" value="OmpR/PhoB-type_DNA-bd"/>
</dbReference>
<evidence type="ECO:0000256" key="7">
    <source>
        <dbReference type="PROSITE-ProRule" id="PRU00169"/>
    </source>
</evidence>
<accession>A0A1H4JP99</accession>
<gene>
    <name evidence="11" type="ORF">SAMN04489806_0799</name>
</gene>
<dbReference type="Pfam" id="PF00486">
    <property type="entry name" value="Trans_reg_C"/>
    <property type="match status" value="1"/>
</dbReference>
<dbReference type="GO" id="GO:0006355">
    <property type="term" value="P:regulation of DNA-templated transcription"/>
    <property type="evidence" value="ECO:0007669"/>
    <property type="project" value="InterPro"/>
</dbReference>
<dbReference type="PROSITE" id="PS51755">
    <property type="entry name" value="OMPR_PHOB"/>
    <property type="match status" value="1"/>
</dbReference>
<reference evidence="11 12" key="1">
    <citation type="submission" date="2016-10" db="EMBL/GenBank/DDBJ databases">
        <authorList>
            <person name="de Groot N.N."/>
        </authorList>
    </citation>
    <scope>NUCLEOTIDE SEQUENCE [LARGE SCALE GENOMIC DNA]</scope>
    <source>
        <strain evidence="11 12">DSM 21799</strain>
    </source>
</reference>
<evidence type="ECO:0000259" key="10">
    <source>
        <dbReference type="PROSITE" id="PS51755"/>
    </source>
</evidence>
<evidence type="ECO:0000313" key="11">
    <source>
        <dbReference type="EMBL" id="SEB48129.1"/>
    </source>
</evidence>
<dbReference type="InterPro" id="IPR039420">
    <property type="entry name" value="WalR-like"/>
</dbReference>
<dbReference type="GO" id="GO:0005829">
    <property type="term" value="C:cytosol"/>
    <property type="evidence" value="ECO:0007669"/>
    <property type="project" value="TreeGrafter"/>
</dbReference>
<dbReference type="CDD" id="cd00383">
    <property type="entry name" value="trans_reg_C"/>
    <property type="match status" value="1"/>
</dbReference>
<evidence type="ECO:0000256" key="8">
    <source>
        <dbReference type="PROSITE-ProRule" id="PRU01091"/>
    </source>
</evidence>
<dbReference type="Gene3D" id="1.10.10.10">
    <property type="entry name" value="Winged helix-like DNA-binding domain superfamily/Winged helix DNA-binding domain"/>
    <property type="match status" value="1"/>
</dbReference>
<feature type="domain" description="Response regulatory" evidence="9">
    <location>
        <begin position="2"/>
        <end position="116"/>
    </location>
</feature>
<keyword evidence="3" id="KW-0902">Two-component regulatory system</keyword>
<evidence type="ECO:0000256" key="1">
    <source>
        <dbReference type="ARBA" id="ARBA00004496"/>
    </source>
</evidence>
<comment type="subcellular location">
    <subcellularLocation>
        <location evidence="1">Cytoplasm</location>
    </subcellularLocation>
</comment>
<dbReference type="SMART" id="SM00862">
    <property type="entry name" value="Trans_reg_C"/>
    <property type="match status" value="1"/>
</dbReference>
<dbReference type="AlphaFoldDB" id="A0A1H4JP99"/>
<feature type="modified residue" description="4-aspartylphosphate" evidence="7">
    <location>
        <position position="51"/>
    </location>
</feature>
<proteinExistence type="predicted"/>
<organism evidence="11 12">
    <name type="scientific">Paramicrobacterium humi</name>
    <dbReference type="NCBI Taxonomy" id="640635"/>
    <lineage>
        <taxon>Bacteria</taxon>
        <taxon>Bacillati</taxon>
        <taxon>Actinomycetota</taxon>
        <taxon>Actinomycetes</taxon>
        <taxon>Micrococcales</taxon>
        <taxon>Microbacteriaceae</taxon>
        <taxon>Paramicrobacterium</taxon>
    </lineage>
</organism>
<keyword evidence="4" id="KW-0805">Transcription regulation</keyword>
<dbReference type="Gene3D" id="6.10.250.690">
    <property type="match status" value="1"/>
</dbReference>
<feature type="domain" description="OmpR/PhoB-type" evidence="10">
    <location>
        <begin position="124"/>
        <end position="222"/>
    </location>
</feature>
<dbReference type="SMART" id="SM00448">
    <property type="entry name" value="REC"/>
    <property type="match status" value="1"/>
</dbReference>
<dbReference type="SUPFAM" id="SSF52172">
    <property type="entry name" value="CheY-like"/>
    <property type="match status" value="1"/>
</dbReference>
<evidence type="ECO:0000256" key="6">
    <source>
        <dbReference type="ARBA" id="ARBA00023163"/>
    </source>
</evidence>
<keyword evidence="5 8" id="KW-0238">DNA-binding</keyword>